<accession>A0A380DN16</accession>
<dbReference type="Gene3D" id="3.10.105.10">
    <property type="entry name" value="Dipeptide-binding Protein, Domain 3"/>
    <property type="match status" value="1"/>
</dbReference>
<dbReference type="GO" id="GO:1904680">
    <property type="term" value="F:peptide transmembrane transporter activity"/>
    <property type="evidence" value="ECO:0007669"/>
    <property type="project" value="TreeGrafter"/>
</dbReference>
<dbReference type="Proteomes" id="UP000254502">
    <property type="component" value="Unassembled WGS sequence"/>
</dbReference>
<dbReference type="SUPFAM" id="SSF53850">
    <property type="entry name" value="Periplasmic binding protein-like II"/>
    <property type="match status" value="1"/>
</dbReference>
<dbReference type="PANTHER" id="PTHR30290:SF9">
    <property type="entry name" value="OLIGOPEPTIDE-BINDING PROTEIN APPA"/>
    <property type="match status" value="1"/>
</dbReference>
<dbReference type="InterPro" id="IPR039424">
    <property type="entry name" value="SBP_5"/>
</dbReference>
<keyword evidence="3" id="KW-0732">Signal</keyword>
<dbReference type="Gene3D" id="3.40.190.10">
    <property type="entry name" value="Periplasmic binding protein-like II"/>
    <property type="match status" value="1"/>
</dbReference>
<dbReference type="EMBL" id="UHAQ01000002">
    <property type="protein sequence ID" value="SUK36507.1"/>
    <property type="molecule type" value="Genomic_DNA"/>
</dbReference>
<reference evidence="5 6" key="1">
    <citation type="submission" date="2018-06" db="EMBL/GenBank/DDBJ databases">
        <authorList>
            <consortium name="Pathogen Informatics"/>
            <person name="Doyle S."/>
        </authorList>
    </citation>
    <scope>NUCLEOTIDE SEQUENCE [LARGE SCALE GENOMIC DNA]</scope>
    <source>
        <strain evidence="5 6">NCTC5664</strain>
    </source>
</reference>
<evidence type="ECO:0000256" key="1">
    <source>
        <dbReference type="ARBA" id="ARBA00005695"/>
    </source>
</evidence>
<proteinExistence type="inferred from homology"/>
<comment type="similarity">
    <text evidence="1">Belongs to the bacterial solute-binding protein 5 family.</text>
</comment>
<evidence type="ECO:0000313" key="5">
    <source>
        <dbReference type="EMBL" id="SUK36507.1"/>
    </source>
</evidence>
<dbReference type="AlphaFoldDB" id="A0A380DN16"/>
<evidence type="ECO:0000256" key="3">
    <source>
        <dbReference type="ARBA" id="ARBA00022729"/>
    </source>
</evidence>
<dbReference type="PANTHER" id="PTHR30290">
    <property type="entry name" value="PERIPLASMIC BINDING COMPONENT OF ABC TRANSPORTER"/>
    <property type="match status" value="1"/>
</dbReference>
<gene>
    <name evidence="5" type="primary">rlp_1</name>
    <name evidence="5" type="ORF">NCTC5664_00695</name>
</gene>
<sequence>MKFNGDQNNALSELRNHSIDMLADVNQKHFDLIKSDKNLSIIRKNGRKSVFLMLNIKKGIFKTHPNLRQAVVNAIDQDQFIKFYRGDKFKIASPITPLVDTGNEQRQDLEKVEKAINQ</sequence>
<name>A0A380DN16_STAAU</name>
<dbReference type="Pfam" id="PF00496">
    <property type="entry name" value="SBP_bac_5"/>
    <property type="match status" value="1"/>
</dbReference>
<keyword evidence="2" id="KW-0813">Transport</keyword>
<evidence type="ECO:0000259" key="4">
    <source>
        <dbReference type="Pfam" id="PF00496"/>
    </source>
</evidence>
<organism evidence="5 6">
    <name type="scientific">Staphylococcus aureus</name>
    <dbReference type="NCBI Taxonomy" id="1280"/>
    <lineage>
        <taxon>Bacteria</taxon>
        <taxon>Bacillati</taxon>
        <taxon>Bacillota</taxon>
        <taxon>Bacilli</taxon>
        <taxon>Bacillales</taxon>
        <taxon>Staphylococcaceae</taxon>
        <taxon>Staphylococcus</taxon>
    </lineage>
</organism>
<keyword evidence="5" id="KW-0449">Lipoprotein</keyword>
<dbReference type="GO" id="GO:0015833">
    <property type="term" value="P:peptide transport"/>
    <property type="evidence" value="ECO:0007669"/>
    <property type="project" value="TreeGrafter"/>
</dbReference>
<protein>
    <submittedName>
        <fullName evidence="5">RGD-containing lipoprotein</fullName>
    </submittedName>
</protein>
<evidence type="ECO:0000256" key="2">
    <source>
        <dbReference type="ARBA" id="ARBA00022448"/>
    </source>
</evidence>
<dbReference type="InterPro" id="IPR000914">
    <property type="entry name" value="SBP_5_dom"/>
</dbReference>
<evidence type="ECO:0000313" key="6">
    <source>
        <dbReference type="Proteomes" id="UP000254502"/>
    </source>
</evidence>
<feature type="domain" description="Solute-binding protein family 5" evidence="4">
    <location>
        <begin position="2"/>
        <end position="115"/>
    </location>
</feature>